<dbReference type="Proteomes" id="UP000266673">
    <property type="component" value="Unassembled WGS sequence"/>
</dbReference>
<accession>A0A397UKH4</accession>
<keyword evidence="1" id="KW-1133">Transmembrane helix</keyword>
<proteinExistence type="predicted"/>
<feature type="transmembrane region" description="Helical" evidence="1">
    <location>
        <begin position="40"/>
        <end position="57"/>
    </location>
</feature>
<evidence type="ECO:0000256" key="1">
    <source>
        <dbReference type="SAM" id="Phobius"/>
    </source>
</evidence>
<name>A0A397UKH4_9GLOM</name>
<dbReference type="AlphaFoldDB" id="A0A397UKH4"/>
<keyword evidence="3" id="KW-1185">Reference proteome</keyword>
<evidence type="ECO:0000313" key="3">
    <source>
        <dbReference type="Proteomes" id="UP000266673"/>
    </source>
</evidence>
<gene>
    <name evidence="2" type="ORF">C2G38_2109010</name>
</gene>
<protein>
    <submittedName>
        <fullName evidence="2">Uncharacterized protein</fullName>
    </submittedName>
</protein>
<organism evidence="2 3">
    <name type="scientific">Gigaspora rosea</name>
    <dbReference type="NCBI Taxonomy" id="44941"/>
    <lineage>
        <taxon>Eukaryota</taxon>
        <taxon>Fungi</taxon>
        <taxon>Fungi incertae sedis</taxon>
        <taxon>Mucoromycota</taxon>
        <taxon>Glomeromycotina</taxon>
        <taxon>Glomeromycetes</taxon>
        <taxon>Diversisporales</taxon>
        <taxon>Gigasporaceae</taxon>
        <taxon>Gigaspora</taxon>
    </lineage>
</organism>
<keyword evidence="1" id="KW-0472">Membrane</keyword>
<feature type="non-terminal residue" evidence="2">
    <location>
        <position position="58"/>
    </location>
</feature>
<keyword evidence="1" id="KW-0812">Transmembrane</keyword>
<reference evidence="2 3" key="1">
    <citation type="submission" date="2018-06" db="EMBL/GenBank/DDBJ databases">
        <title>Comparative genomics reveals the genomic features of Rhizophagus irregularis, R. cerebriforme, R. diaphanum and Gigaspora rosea, and their symbiotic lifestyle signature.</title>
        <authorList>
            <person name="Morin E."/>
            <person name="San Clemente H."/>
            <person name="Chen E.C.H."/>
            <person name="De La Providencia I."/>
            <person name="Hainaut M."/>
            <person name="Kuo A."/>
            <person name="Kohler A."/>
            <person name="Murat C."/>
            <person name="Tang N."/>
            <person name="Roy S."/>
            <person name="Loubradou J."/>
            <person name="Henrissat B."/>
            <person name="Grigoriev I.V."/>
            <person name="Corradi N."/>
            <person name="Roux C."/>
            <person name="Martin F.M."/>
        </authorList>
    </citation>
    <scope>NUCLEOTIDE SEQUENCE [LARGE SCALE GENOMIC DNA]</scope>
    <source>
        <strain evidence="2 3">DAOM 194757</strain>
    </source>
</reference>
<dbReference type="EMBL" id="QKWP01001395">
    <property type="protein sequence ID" value="RIB09279.1"/>
    <property type="molecule type" value="Genomic_DNA"/>
</dbReference>
<evidence type="ECO:0000313" key="2">
    <source>
        <dbReference type="EMBL" id="RIB09279.1"/>
    </source>
</evidence>
<sequence>MMKTNTECALYYNLHHSYNFFKKNLSILDTIKRFQFNRKMRLTVLQFFAVIKITIIFF</sequence>
<comment type="caution">
    <text evidence="2">The sequence shown here is derived from an EMBL/GenBank/DDBJ whole genome shotgun (WGS) entry which is preliminary data.</text>
</comment>